<dbReference type="Proteomes" id="UP001235712">
    <property type="component" value="Unassembled WGS sequence"/>
</dbReference>
<keyword evidence="2" id="KW-1185">Reference proteome</keyword>
<evidence type="ECO:0000313" key="1">
    <source>
        <dbReference type="EMBL" id="MDP9830654.1"/>
    </source>
</evidence>
<dbReference type="RefSeq" id="WP_307249720.1">
    <property type="nucleotide sequence ID" value="NZ_JAUSQZ010000001.1"/>
</dbReference>
<proteinExistence type="predicted"/>
<protein>
    <recommendedName>
        <fullName evidence="3">DUF3727 domain-containing protein</fullName>
    </recommendedName>
</protein>
<organism evidence="1 2">
    <name type="scientific">Kineosporia succinea</name>
    <dbReference type="NCBI Taxonomy" id="84632"/>
    <lineage>
        <taxon>Bacteria</taxon>
        <taxon>Bacillati</taxon>
        <taxon>Actinomycetota</taxon>
        <taxon>Actinomycetes</taxon>
        <taxon>Kineosporiales</taxon>
        <taxon>Kineosporiaceae</taxon>
        <taxon>Kineosporia</taxon>
    </lineage>
</organism>
<evidence type="ECO:0008006" key="3">
    <source>
        <dbReference type="Google" id="ProtNLM"/>
    </source>
</evidence>
<dbReference type="EMBL" id="JAUSQZ010000001">
    <property type="protein sequence ID" value="MDP9830654.1"/>
    <property type="molecule type" value="Genomic_DNA"/>
</dbReference>
<sequence>MSTVVIDYTDDWIPADLEADPVLWARETVLLRAGEEDLELPEEEAGLLADVMVPALELARQEDPPPVMLLFLLPQADEPAVCAVTVRGEAVEEDVTLDDVLEELRLPEEMLAEPPLEETVQTVSGAAVHLVQRYRVQEEDGTDSLIQEYEVFVWRLRDPDGDEVAVYLSTSFVDLAEAERRRPDLIELATTLTLGDDED</sequence>
<accession>A0ABT9PE28</accession>
<name>A0ABT9PE28_9ACTN</name>
<evidence type="ECO:0000313" key="2">
    <source>
        <dbReference type="Proteomes" id="UP001235712"/>
    </source>
</evidence>
<comment type="caution">
    <text evidence="1">The sequence shown here is derived from an EMBL/GenBank/DDBJ whole genome shotgun (WGS) entry which is preliminary data.</text>
</comment>
<reference evidence="1 2" key="1">
    <citation type="submission" date="2023-07" db="EMBL/GenBank/DDBJ databases">
        <title>Sequencing the genomes of 1000 actinobacteria strains.</title>
        <authorList>
            <person name="Klenk H.-P."/>
        </authorList>
    </citation>
    <scope>NUCLEOTIDE SEQUENCE [LARGE SCALE GENOMIC DNA]</scope>
    <source>
        <strain evidence="1 2">DSM 44388</strain>
    </source>
</reference>
<gene>
    <name evidence="1" type="ORF">J2S57_006403</name>
</gene>